<reference evidence="2 3" key="1">
    <citation type="submission" date="2016-10" db="EMBL/GenBank/DDBJ databases">
        <authorList>
            <person name="de Groot N.N."/>
        </authorList>
    </citation>
    <scope>NUCLEOTIDE SEQUENCE [LARGE SCALE GENOMIC DNA]</scope>
    <source>
        <strain evidence="2 3">DSM 527</strain>
    </source>
</reference>
<dbReference type="PANTHER" id="PTHR35882">
    <property type="entry name" value="PELA"/>
    <property type="match status" value="1"/>
</dbReference>
<dbReference type="Pfam" id="PF03537">
    <property type="entry name" value="Glyco_hydro_114"/>
    <property type="match status" value="1"/>
</dbReference>
<dbReference type="PRINTS" id="PR01545">
    <property type="entry name" value="THEMAYE10DUF"/>
</dbReference>
<dbReference type="SUPFAM" id="SSF51445">
    <property type="entry name" value="(Trans)glycosidases"/>
    <property type="match status" value="1"/>
</dbReference>
<name>A0A1G7SXS1_CHIFI</name>
<dbReference type="AlphaFoldDB" id="A0A1G7SXS1"/>
<protein>
    <recommendedName>
        <fullName evidence="1">Glycoside-hydrolase family GH114 TIM-barrel domain-containing protein</fullName>
    </recommendedName>
</protein>
<evidence type="ECO:0000313" key="2">
    <source>
        <dbReference type="EMBL" id="SDG27875.1"/>
    </source>
</evidence>
<dbReference type="PANTHER" id="PTHR35882:SF2">
    <property type="entry name" value="PELA"/>
    <property type="match status" value="1"/>
</dbReference>
<dbReference type="InterPro" id="IPR013785">
    <property type="entry name" value="Aldolase_TIM"/>
</dbReference>
<accession>A0A1G7SXS1</accession>
<gene>
    <name evidence="2" type="ORF">SAMN04488121_1031062</name>
</gene>
<dbReference type="InterPro" id="IPR017853">
    <property type="entry name" value="GH"/>
</dbReference>
<organism evidence="2 3">
    <name type="scientific">Chitinophaga filiformis</name>
    <name type="common">Myxococcus filiformis</name>
    <name type="synonym">Flexibacter filiformis</name>
    <dbReference type="NCBI Taxonomy" id="104663"/>
    <lineage>
        <taxon>Bacteria</taxon>
        <taxon>Pseudomonadati</taxon>
        <taxon>Bacteroidota</taxon>
        <taxon>Chitinophagia</taxon>
        <taxon>Chitinophagales</taxon>
        <taxon>Chitinophagaceae</taxon>
        <taxon>Chitinophaga</taxon>
    </lineage>
</organism>
<dbReference type="STRING" id="104663.SAMN04488121_1031062"/>
<evidence type="ECO:0000259" key="1">
    <source>
        <dbReference type="Pfam" id="PF03537"/>
    </source>
</evidence>
<dbReference type="PROSITE" id="PS51257">
    <property type="entry name" value="PROKAR_LIPOPROTEIN"/>
    <property type="match status" value="1"/>
</dbReference>
<evidence type="ECO:0000313" key="3">
    <source>
        <dbReference type="Proteomes" id="UP000199045"/>
    </source>
</evidence>
<dbReference type="EMBL" id="FNBN01000003">
    <property type="protein sequence ID" value="SDG27875.1"/>
    <property type="molecule type" value="Genomic_DNA"/>
</dbReference>
<dbReference type="InterPro" id="IPR004352">
    <property type="entry name" value="GH114_TIM-barrel"/>
</dbReference>
<dbReference type="Proteomes" id="UP000199045">
    <property type="component" value="Unassembled WGS sequence"/>
</dbReference>
<dbReference type="Gene3D" id="3.20.20.70">
    <property type="entry name" value="Aldolase class I"/>
    <property type="match status" value="2"/>
</dbReference>
<sequence>MFRYPDYTILYAMKTRNKVLFALPMLLSILSCSKTENTGPSTSSEQQNQLQKVAATDYRQEMRNFVIGISQYAKAQNSQFAIIPQNGIELISSNGESDGTLVQAYLNAIDGVGQEDLFFGYEDDNKPTPSEDNLYLREFLNRIKTSKKVMVTDYCSSKTNMDKSYSSNNTNGYISFAADKRELYNIPSYPAQPYNVNSTNITSLSQAKNFLYLINPEKFSSKKQFIDSVKTKNYDVILMDLFLNNTAFTAAEIDQLKTKANGGKRLVIAYMSIGEAEDYRYYWQSTWKVGNPPFIVAENPDWEGNYKVQYWNANWKSVIYGNDNSYTKKLLNSHFDGAYLDIIDGFEYFEGN</sequence>
<proteinExistence type="predicted"/>
<dbReference type="InterPro" id="IPR016062">
    <property type="entry name" value="TM1410-rel"/>
</dbReference>
<feature type="domain" description="Glycoside-hydrolase family GH114 TIM-barrel" evidence="1">
    <location>
        <begin position="232"/>
        <end position="347"/>
    </location>
</feature>